<sequence length="212" mass="23289">MVGKIVAVEGVEGSGRTLHAEGIRTYLEEQGYGVITFGLGMSKLLGEAIARKKRDVVFQRRTLFLAYVTDLADQVENLVKPAVESGFVALADGYVLTLMAWGLTRGLERNWMEGVLRALPRPELTLALIAPPEEIMKRIIRKKGVLDPLSSGVDLCVNGDLYQGFRQYLERYLNNMRSLASDKGGVTVDTGRDFKVVQEEINSLVGGDLGEA</sequence>
<dbReference type="InterPro" id="IPR027417">
    <property type="entry name" value="P-loop_NTPase"/>
</dbReference>
<dbReference type="Gene3D" id="3.40.50.300">
    <property type="entry name" value="P-loop containing nucleotide triphosphate hydrolases"/>
    <property type="match status" value="1"/>
</dbReference>
<keyword evidence="1" id="KW-0547">Nucleotide-binding</keyword>
<keyword evidence="4" id="KW-1185">Reference proteome</keyword>
<dbReference type="GO" id="GO:0006233">
    <property type="term" value="P:dTDP biosynthetic process"/>
    <property type="evidence" value="ECO:0007669"/>
    <property type="project" value="InterPro"/>
</dbReference>
<evidence type="ECO:0000313" key="4">
    <source>
        <dbReference type="Proteomes" id="UP000003980"/>
    </source>
</evidence>
<dbReference type="GO" id="GO:0005524">
    <property type="term" value="F:ATP binding"/>
    <property type="evidence" value="ECO:0007669"/>
    <property type="project" value="UniProtKB-UniRule"/>
</dbReference>
<dbReference type="STRING" id="671065.MetMK1DRAFT_00003480"/>
<feature type="domain" description="Thymidylate kinase-like" evidence="2">
    <location>
        <begin position="8"/>
        <end position="144"/>
    </location>
</feature>
<dbReference type="GO" id="GO:0004798">
    <property type="term" value="F:dTMP kinase activity"/>
    <property type="evidence" value="ECO:0007669"/>
    <property type="project" value="UniProtKB-UniRule"/>
</dbReference>
<keyword evidence="1" id="KW-0545">Nucleotide biosynthesis</keyword>
<dbReference type="OrthoDB" id="43083at2157"/>
<proteinExistence type="inferred from homology"/>
<dbReference type="Proteomes" id="UP000003980">
    <property type="component" value="Unassembled WGS sequence"/>
</dbReference>
<dbReference type="RefSeq" id="WP_009070025.1">
    <property type="nucleotide sequence ID" value="NZ_JH597761.1"/>
</dbReference>
<dbReference type="HAMAP" id="MF_00165">
    <property type="entry name" value="Thymidylate_kinase"/>
    <property type="match status" value="1"/>
</dbReference>
<comment type="catalytic activity">
    <reaction evidence="1">
        <text>dTMP + ATP = dTDP + ADP</text>
        <dbReference type="Rhea" id="RHEA:13517"/>
        <dbReference type="ChEBI" id="CHEBI:30616"/>
        <dbReference type="ChEBI" id="CHEBI:58369"/>
        <dbReference type="ChEBI" id="CHEBI:63528"/>
        <dbReference type="ChEBI" id="CHEBI:456216"/>
        <dbReference type="EC" id="2.7.4.9"/>
    </reaction>
</comment>
<keyword evidence="1" id="KW-0067">ATP-binding</keyword>
<keyword evidence="1" id="KW-0808">Transferase</keyword>
<dbReference type="eggNOG" id="arCOG01891">
    <property type="taxonomic scope" value="Archaea"/>
</dbReference>
<dbReference type="EC" id="2.7.4.9" evidence="1"/>
<comment type="caution">
    <text evidence="1">Lacks conserved residue(s) required for the propagation of feature annotation.</text>
</comment>
<dbReference type="HOGENOM" id="CLU_049131_1_1_2"/>
<accession>H2C4Q4</accession>
<dbReference type="InterPro" id="IPR018094">
    <property type="entry name" value="Thymidylate_kinase"/>
</dbReference>
<evidence type="ECO:0000256" key="1">
    <source>
        <dbReference type="HAMAP-Rule" id="MF_00165"/>
    </source>
</evidence>
<gene>
    <name evidence="1" type="primary">tmk</name>
    <name evidence="3" type="ORF">MetMK1DRAFT_00003480</name>
</gene>
<keyword evidence="1 3" id="KW-0418">Kinase</keyword>
<organism evidence="3 4">
    <name type="scientific">Metallosphaera yellowstonensis MK1</name>
    <dbReference type="NCBI Taxonomy" id="671065"/>
    <lineage>
        <taxon>Archaea</taxon>
        <taxon>Thermoproteota</taxon>
        <taxon>Thermoprotei</taxon>
        <taxon>Sulfolobales</taxon>
        <taxon>Sulfolobaceae</taxon>
        <taxon>Metallosphaera</taxon>
    </lineage>
</organism>
<dbReference type="EMBL" id="JH597761">
    <property type="protein sequence ID" value="EHP69846.1"/>
    <property type="molecule type" value="Genomic_DNA"/>
</dbReference>
<evidence type="ECO:0000313" key="3">
    <source>
        <dbReference type="EMBL" id="EHP69846.1"/>
    </source>
</evidence>
<reference evidence="3 4" key="1">
    <citation type="submission" date="2012-01" db="EMBL/GenBank/DDBJ databases">
        <title>Improved High-Quality Draft sequence of Metallosphaera yellowstonensis MK1.</title>
        <authorList>
            <consortium name="US DOE Joint Genome Institute"/>
            <person name="Lucas S."/>
            <person name="Han J."/>
            <person name="Cheng J.-F."/>
            <person name="Goodwin L."/>
            <person name="Pitluck S."/>
            <person name="Peters L."/>
            <person name="Teshima H."/>
            <person name="Detter J.C."/>
            <person name="Han C."/>
            <person name="Tapia R."/>
            <person name="Land M."/>
            <person name="Hauser L."/>
            <person name="Kyrpides N."/>
            <person name="Kozubal M."/>
            <person name="Macur R.E."/>
            <person name="Jay Z."/>
            <person name="Inskeep W."/>
            <person name="Woyke T."/>
        </authorList>
    </citation>
    <scope>NUCLEOTIDE SEQUENCE [LARGE SCALE GENOMIC DNA]</scope>
    <source>
        <strain evidence="3 4">MK1</strain>
    </source>
</reference>
<protein>
    <recommendedName>
        <fullName evidence="1">Probable thymidylate kinase</fullName>
        <ecNumber evidence="1">2.7.4.9</ecNumber>
    </recommendedName>
    <alternativeName>
        <fullName evidence="1">dTMP kinase</fullName>
    </alternativeName>
</protein>
<dbReference type="Pfam" id="PF02223">
    <property type="entry name" value="Thymidylate_kin"/>
    <property type="match status" value="1"/>
</dbReference>
<dbReference type="InterPro" id="IPR039430">
    <property type="entry name" value="Thymidylate_kin-like_dom"/>
</dbReference>
<evidence type="ECO:0000259" key="2">
    <source>
        <dbReference type="Pfam" id="PF02223"/>
    </source>
</evidence>
<comment type="similarity">
    <text evidence="1">Belongs to the thymidylate kinase family.</text>
</comment>
<dbReference type="SUPFAM" id="SSF52540">
    <property type="entry name" value="P-loop containing nucleoside triphosphate hydrolases"/>
    <property type="match status" value="1"/>
</dbReference>
<dbReference type="AlphaFoldDB" id="H2C4Q4"/>
<dbReference type="GO" id="GO:0006235">
    <property type="term" value="P:dTTP biosynthetic process"/>
    <property type="evidence" value="ECO:0007669"/>
    <property type="project" value="UniProtKB-UniRule"/>
</dbReference>
<name>H2C4Q4_9CREN</name>